<dbReference type="Proteomes" id="UP000196084">
    <property type="component" value="Unassembled WGS sequence"/>
</dbReference>
<proteinExistence type="predicted"/>
<evidence type="ECO:0000313" key="1">
    <source>
        <dbReference type="EMBL" id="OVE84186.1"/>
    </source>
</evidence>
<dbReference type="EMBL" id="MWPH01000002">
    <property type="protein sequence ID" value="OVE84186.1"/>
    <property type="molecule type" value="Genomic_DNA"/>
</dbReference>
<comment type="caution">
    <text evidence="1">The sequence shown here is derived from an EMBL/GenBank/DDBJ whole genome shotgun (WGS) entry which is preliminary data.</text>
</comment>
<accession>A0A202E7D6</accession>
<dbReference type="RefSeq" id="WP_087714401.1">
    <property type="nucleotide sequence ID" value="NZ_MWPH01000002.1"/>
</dbReference>
<name>A0A202E7D6_9EURY</name>
<dbReference type="Gene3D" id="2.40.10.120">
    <property type="match status" value="1"/>
</dbReference>
<dbReference type="AlphaFoldDB" id="A0A202E7D6"/>
<dbReference type="Pfam" id="PF03069">
    <property type="entry name" value="FmdA_AmdA"/>
    <property type="match status" value="2"/>
</dbReference>
<dbReference type="GO" id="GO:0016811">
    <property type="term" value="F:hydrolase activity, acting on carbon-nitrogen (but not peptide) bonds, in linear amides"/>
    <property type="evidence" value="ECO:0007669"/>
    <property type="project" value="InterPro"/>
</dbReference>
<gene>
    <name evidence="1" type="ORF">B2G88_07120</name>
</gene>
<keyword evidence="2" id="KW-1185">Reference proteome</keyword>
<evidence type="ECO:0000313" key="2">
    <source>
        <dbReference type="Proteomes" id="UP000196084"/>
    </source>
</evidence>
<protein>
    <submittedName>
        <fullName evidence="1">Acetamidase</fullName>
    </submittedName>
</protein>
<reference evidence="1 2" key="1">
    <citation type="submission" date="2017-02" db="EMBL/GenBank/DDBJ databases">
        <title>Natronthermophilus aegyptiacus gen. nov.,sp. nov., an aerobic, extremely halophilic alkalithermophilic archaeon isolated from the athalassohaline Wadi An Natrun, Egypt.</title>
        <authorList>
            <person name="Zhao B."/>
        </authorList>
    </citation>
    <scope>NUCLEOTIDE SEQUENCE [LARGE SCALE GENOMIC DNA]</scope>
    <source>
        <strain evidence="1 2">CGMCC 1.3597</strain>
    </source>
</reference>
<organism evidence="1 2">
    <name type="scientific">Natronolimnobius baerhuensis</name>
    <dbReference type="NCBI Taxonomy" id="253108"/>
    <lineage>
        <taxon>Archaea</taxon>
        <taxon>Methanobacteriati</taxon>
        <taxon>Methanobacteriota</taxon>
        <taxon>Stenosarchaea group</taxon>
        <taxon>Halobacteria</taxon>
        <taxon>Halobacteriales</taxon>
        <taxon>Natrialbaceae</taxon>
        <taxon>Natronolimnobius</taxon>
    </lineage>
</organism>
<dbReference type="Gene3D" id="2.60.120.580">
    <property type="entry name" value="Acetamidase/Formamidase-like domains"/>
    <property type="match status" value="1"/>
</dbReference>
<dbReference type="OrthoDB" id="42832at2157"/>
<dbReference type="PANTHER" id="PTHR31891">
    <property type="entry name" value="FORMAMIDASE C869.04-RELATED"/>
    <property type="match status" value="1"/>
</dbReference>
<sequence>MSETNTAIDHHLPATDETIHSVWNNALEPVLTIDPGDVVQFECRDATNGQLTRASTVADLPSLDIDQIHPLTGPVAVEGAQPGDVLSVEILALEHQGWGYTLVLPGEMGLGLLPEEFPEPAIHVWDLEDGVAHFTNGIEVPIKPFPGTIGVAPAADGEHSTNPPRSVGGNLDIKHLTAGSTLHLPVAVENALFSIGDCHAAQGDGEVCINGLEAPMSVTCRFSLQSDRSLERPQFETAVASGRDEPMYGTTGVDSDLYEATKQAVRGMVDHLHSERGLAREEAYILCSVAVDLKINQVVNAPNWVVSAYLPEQLFPDETAGHQ</sequence>
<dbReference type="Gene3D" id="3.10.28.20">
    <property type="entry name" value="Acetamidase/Formamidase-like domains"/>
    <property type="match status" value="1"/>
</dbReference>
<dbReference type="SUPFAM" id="SSF141130">
    <property type="entry name" value="Acetamidase/Formamidase-like"/>
    <property type="match status" value="1"/>
</dbReference>
<dbReference type="InterPro" id="IPR004304">
    <property type="entry name" value="FmdA_AmdA"/>
</dbReference>
<dbReference type="PANTHER" id="PTHR31891:SF1">
    <property type="entry name" value="FORMAMIDASE C869.04-RELATED"/>
    <property type="match status" value="1"/>
</dbReference>